<feature type="region of interest" description="Disordered" evidence="1">
    <location>
        <begin position="645"/>
        <end position="721"/>
    </location>
</feature>
<feature type="compositionally biased region" description="Basic and acidic residues" evidence="1">
    <location>
        <begin position="1"/>
        <end position="20"/>
    </location>
</feature>
<proteinExistence type="predicted"/>
<organism evidence="2 3">
    <name type="scientific">Clonostachys solani</name>
    <dbReference type="NCBI Taxonomy" id="160281"/>
    <lineage>
        <taxon>Eukaryota</taxon>
        <taxon>Fungi</taxon>
        <taxon>Dikarya</taxon>
        <taxon>Ascomycota</taxon>
        <taxon>Pezizomycotina</taxon>
        <taxon>Sordariomycetes</taxon>
        <taxon>Hypocreomycetidae</taxon>
        <taxon>Hypocreales</taxon>
        <taxon>Bionectriaceae</taxon>
        <taxon>Clonostachys</taxon>
    </lineage>
</organism>
<comment type="caution">
    <text evidence="2">The sequence shown here is derived from an EMBL/GenBank/DDBJ whole genome shotgun (WGS) entry which is preliminary data.</text>
</comment>
<dbReference type="OrthoDB" id="2922289at2759"/>
<evidence type="ECO:0000313" key="2">
    <source>
        <dbReference type="EMBL" id="CAH0055009.1"/>
    </source>
</evidence>
<protein>
    <submittedName>
        <fullName evidence="2">Uncharacterized protein</fullName>
    </submittedName>
</protein>
<dbReference type="EMBL" id="CABFOC020000053">
    <property type="protein sequence ID" value="CAH0055009.1"/>
    <property type="molecule type" value="Genomic_DNA"/>
</dbReference>
<dbReference type="PANTHER" id="PTHR40788:SF2">
    <property type="entry name" value="CLR5 DOMAIN-CONTAINING PROTEIN"/>
    <property type="match status" value="1"/>
</dbReference>
<accession>A0A9N9ZG72</accession>
<name>A0A9N9ZG72_9HYPO</name>
<keyword evidence="3" id="KW-1185">Reference proteome</keyword>
<feature type="region of interest" description="Disordered" evidence="1">
    <location>
        <begin position="1"/>
        <end position="34"/>
    </location>
</feature>
<evidence type="ECO:0000256" key="1">
    <source>
        <dbReference type="SAM" id="MobiDB-lite"/>
    </source>
</evidence>
<evidence type="ECO:0000313" key="3">
    <source>
        <dbReference type="Proteomes" id="UP000775872"/>
    </source>
</evidence>
<gene>
    <name evidence="2" type="ORF">CSOL1703_00016910</name>
</gene>
<dbReference type="AlphaFoldDB" id="A0A9N9ZG72"/>
<dbReference type="Proteomes" id="UP000775872">
    <property type="component" value="Unassembled WGS sequence"/>
</dbReference>
<sequence>MPTHPTDERDPNPHKMDTKTTPDPTEAGLQESSSSVLESFRLLRTIVTRHEATIQRRWIRKKNRQRVEILQRAYPTMPKRHRPEIPAMELAQRKLAAAAMNPSRGVRASGFSALLQHQPVWDAVMLPSLNEEDLAQPRNLLLLLNARARNHPCKFACLDAGNFDTGRNKADGEQSGRLVLLLDEEKYGTVVDSIAVPPPLNELRNDIHFGPVEASHVLKMQDRMMKFLVACCREILHDVPGERLINDQLPVPEEPNLDLQPDKNRFASPCHMVQESPYLVPSDIDTDRIESILGACVASAEDHIWALRQDPGYFKMWWREEMDHDPQSLQGLREAKRKVNSAPGTLKTANKCLPNATQLAEMMVAAYMQFEVFALLHDCAKEVRMLRKKYAPSISALKDLPQPLFEALIKFHKHLRAMAYAFVSRIWDAMPASPPLRRFFTASTNDSGSHHVELKMSVDKTTAEYKLVRTLSNLRDGCLQVVGLPTLSARLDEVALLLHNDPRAHGLLSPLMHRYMGDLSVVFQCVNQLQMYYPWSRIFDAEMAKMKPRPVEAMMSNALRAALIEELVTQQPHFCDPTHQQFEYPSTKRRSEETVNAMIRAEKTVDTIWQCFDRLADNYIPLSDASPFRRLEQMPSTIHRTPEWTSTELSAPVSEAPSPCIPETASAPEPTRNVYLDHDNDATKNSGYRLEKKVKIKTRGQAAEPTDKAPSPPDTEADEDALTPVQIPVSQRAMKVFRKLFFDPEFGTGSGELAWKDFVYAMTGPGLFSAEQLYGSAWGFSRDGDPGSSVGRSRMLFHQPHPSNKMSIEIARSIGGRLQRHFGWDINTFVLSK</sequence>
<dbReference type="PANTHER" id="PTHR40788">
    <property type="entry name" value="CLR5 DOMAIN-CONTAINING PROTEIN-RELATED"/>
    <property type="match status" value="1"/>
</dbReference>
<reference evidence="2" key="1">
    <citation type="submission" date="2021-10" db="EMBL/GenBank/DDBJ databases">
        <authorList>
            <person name="Piombo E."/>
        </authorList>
    </citation>
    <scope>NUCLEOTIDE SEQUENCE</scope>
</reference>